<dbReference type="GO" id="GO:0036503">
    <property type="term" value="P:ERAD pathway"/>
    <property type="evidence" value="ECO:0007669"/>
    <property type="project" value="TreeGrafter"/>
</dbReference>
<dbReference type="InterPro" id="IPR036249">
    <property type="entry name" value="Thioredoxin-like_sf"/>
</dbReference>
<accession>A0A7S1M9D0</accession>
<reference evidence="4" key="1">
    <citation type="submission" date="2021-01" db="EMBL/GenBank/DDBJ databases">
        <authorList>
            <person name="Corre E."/>
            <person name="Pelletier E."/>
            <person name="Niang G."/>
            <person name="Scheremetjew M."/>
            <person name="Finn R."/>
            <person name="Kale V."/>
            <person name="Holt S."/>
            <person name="Cochrane G."/>
            <person name="Meng A."/>
            <person name="Brown T."/>
            <person name="Cohen L."/>
        </authorList>
    </citation>
    <scope>NUCLEOTIDE SEQUENCE</scope>
    <source>
        <strain evidence="4">CCAP 1951/1</strain>
    </source>
</reference>
<dbReference type="PANTHER" id="PTHR23322:SF1">
    <property type="entry name" value="FAS-ASSOCIATED FACTOR 2"/>
    <property type="match status" value="1"/>
</dbReference>
<dbReference type="GO" id="GO:0005783">
    <property type="term" value="C:endoplasmic reticulum"/>
    <property type="evidence" value="ECO:0007669"/>
    <property type="project" value="TreeGrafter"/>
</dbReference>
<sequence>MSWTPLPEQFRTAKSSKEAMQAAQRRCKYLLVYLHAPENWRCADFLRRLDADTQLQQLLSEQFFVWGADVDTPEGAQAAADFGATAFPFVAVMVKRRAVMTLGGGLGHRGMAQFREDLEAAMDVGGPEMADEVAFQADRDERETLRRQQEQALEEAMRIDRARAEQKAAERAAREAAEREAKEAAEREAREQAEREAEARRQAEEEERRQMELELRKAQALSAVPEEPGDDCPADEVGTLKIVSANGAAVMRRFHASTKVDGLFAFAESLPDFDGSEYQLVSGFPPKPIDRELLRNTPLREVRGLWPRSVVTVRPLL</sequence>
<dbReference type="InterPro" id="IPR006577">
    <property type="entry name" value="UAS"/>
</dbReference>
<dbReference type="AlphaFoldDB" id="A0A7S1M9D0"/>
<dbReference type="Pfam" id="PF13899">
    <property type="entry name" value="Thioredoxin_7"/>
    <property type="match status" value="1"/>
</dbReference>
<dbReference type="Gene3D" id="3.10.20.90">
    <property type="entry name" value="Phosphatidylinositol 3-kinase Catalytic Subunit, Chain A, domain 1"/>
    <property type="match status" value="1"/>
</dbReference>
<dbReference type="InterPro" id="IPR001012">
    <property type="entry name" value="UBX_dom"/>
</dbReference>
<keyword evidence="1" id="KW-0175">Coiled coil</keyword>
<dbReference type="GO" id="GO:0043130">
    <property type="term" value="F:ubiquitin binding"/>
    <property type="evidence" value="ECO:0007669"/>
    <property type="project" value="TreeGrafter"/>
</dbReference>
<dbReference type="PROSITE" id="PS50033">
    <property type="entry name" value="UBX"/>
    <property type="match status" value="1"/>
</dbReference>
<dbReference type="SMART" id="SM00594">
    <property type="entry name" value="UAS"/>
    <property type="match status" value="1"/>
</dbReference>
<dbReference type="Pfam" id="PF00789">
    <property type="entry name" value="UBX"/>
    <property type="match status" value="1"/>
</dbReference>
<dbReference type="PANTHER" id="PTHR23322">
    <property type="entry name" value="FAS-ASSOCIATED PROTEIN"/>
    <property type="match status" value="1"/>
</dbReference>
<dbReference type="SUPFAM" id="SSF54236">
    <property type="entry name" value="Ubiquitin-like"/>
    <property type="match status" value="1"/>
</dbReference>
<evidence type="ECO:0000256" key="1">
    <source>
        <dbReference type="ARBA" id="ARBA00023054"/>
    </source>
</evidence>
<feature type="domain" description="UBX" evidence="3">
    <location>
        <begin position="233"/>
        <end position="287"/>
    </location>
</feature>
<dbReference type="InterPro" id="IPR050730">
    <property type="entry name" value="UBX_domain-protein"/>
</dbReference>
<dbReference type="SUPFAM" id="SSF52833">
    <property type="entry name" value="Thioredoxin-like"/>
    <property type="match status" value="1"/>
</dbReference>
<dbReference type="InterPro" id="IPR029071">
    <property type="entry name" value="Ubiquitin-like_domsf"/>
</dbReference>
<protein>
    <recommendedName>
        <fullName evidence="3">UBX domain-containing protein</fullName>
    </recommendedName>
</protein>
<proteinExistence type="predicted"/>
<dbReference type="Gene3D" id="3.40.30.10">
    <property type="entry name" value="Glutaredoxin"/>
    <property type="match status" value="1"/>
</dbReference>
<dbReference type="SMART" id="SM00166">
    <property type="entry name" value="UBX"/>
    <property type="match status" value="1"/>
</dbReference>
<gene>
    <name evidence="4" type="ORF">NDES1114_LOCUS19530</name>
</gene>
<evidence type="ECO:0000256" key="2">
    <source>
        <dbReference type="SAM" id="MobiDB-lite"/>
    </source>
</evidence>
<dbReference type="EMBL" id="HBGF01029436">
    <property type="protein sequence ID" value="CAD9125287.1"/>
    <property type="molecule type" value="Transcribed_RNA"/>
</dbReference>
<evidence type="ECO:0000313" key="4">
    <source>
        <dbReference type="EMBL" id="CAD9125287.1"/>
    </source>
</evidence>
<evidence type="ECO:0000259" key="3">
    <source>
        <dbReference type="PROSITE" id="PS50033"/>
    </source>
</evidence>
<name>A0A7S1M9D0_NEODS</name>
<dbReference type="CDD" id="cd01767">
    <property type="entry name" value="UBX"/>
    <property type="match status" value="1"/>
</dbReference>
<feature type="region of interest" description="Disordered" evidence="2">
    <location>
        <begin position="161"/>
        <end position="212"/>
    </location>
</feature>
<organism evidence="4">
    <name type="scientific">Neobodo designis</name>
    <name type="common">Flagellated protozoan</name>
    <name type="synonym">Bodo designis</name>
    <dbReference type="NCBI Taxonomy" id="312471"/>
    <lineage>
        <taxon>Eukaryota</taxon>
        <taxon>Discoba</taxon>
        <taxon>Euglenozoa</taxon>
        <taxon>Kinetoplastea</taxon>
        <taxon>Metakinetoplastina</taxon>
        <taxon>Neobodonida</taxon>
        <taxon>Neobodo</taxon>
    </lineage>
</organism>